<evidence type="ECO:0000256" key="1">
    <source>
        <dbReference type="ARBA" id="ARBA00023015"/>
    </source>
</evidence>
<evidence type="ECO:0000313" key="6">
    <source>
        <dbReference type="Proteomes" id="UP000199365"/>
    </source>
</evidence>
<organism evidence="5 6">
    <name type="scientific">Paraburkholderia tuberum</name>
    <dbReference type="NCBI Taxonomy" id="157910"/>
    <lineage>
        <taxon>Bacteria</taxon>
        <taxon>Pseudomonadati</taxon>
        <taxon>Pseudomonadota</taxon>
        <taxon>Betaproteobacteria</taxon>
        <taxon>Burkholderiales</taxon>
        <taxon>Burkholderiaceae</taxon>
        <taxon>Paraburkholderia</taxon>
    </lineage>
</organism>
<sequence length="246" mass="26629">MKQTEPKRLYQLVADQIRGLIHGGDFPPGSRLPPERELSQQLGVSRPSLREALIALEIGGSVETRMGSGVYVLETANEREGSLAVLGESPTEIMQARAVIEGSLVVLASTRLTTGSLDRLRRSVDAMHRLASAGKSPVEPDRQFHLIIAETAGNTVLSRYVADLFDARRDPIGARISELVENTATWMAAVEEHENVLHALQAGDPIAAEAAMRSHLKSSEERWVGSDIKKVAPNDADGKAGRVRLG</sequence>
<dbReference type="InterPro" id="IPR036388">
    <property type="entry name" value="WH-like_DNA-bd_sf"/>
</dbReference>
<dbReference type="Pfam" id="PF00392">
    <property type="entry name" value="GntR"/>
    <property type="match status" value="1"/>
</dbReference>
<dbReference type="PANTHER" id="PTHR43537">
    <property type="entry name" value="TRANSCRIPTIONAL REGULATOR, GNTR FAMILY"/>
    <property type="match status" value="1"/>
</dbReference>
<evidence type="ECO:0000313" key="5">
    <source>
        <dbReference type="EMBL" id="SDR45592.1"/>
    </source>
</evidence>
<keyword evidence="2" id="KW-0238">DNA-binding</keyword>
<accession>A0A1H1J6L7</accession>
<feature type="domain" description="HTH gntR-type" evidence="4">
    <location>
        <begin position="7"/>
        <end position="75"/>
    </location>
</feature>
<keyword evidence="3" id="KW-0804">Transcription</keyword>
<keyword evidence="6" id="KW-1185">Reference proteome</keyword>
<dbReference type="GO" id="GO:0003677">
    <property type="term" value="F:DNA binding"/>
    <property type="evidence" value="ECO:0007669"/>
    <property type="project" value="UniProtKB-KW"/>
</dbReference>
<dbReference type="PRINTS" id="PR00035">
    <property type="entry name" value="HTHGNTR"/>
</dbReference>
<dbReference type="InterPro" id="IPR011711">
    <property type="entry name" value="GntR_C"/>
</dbReference>
<dbReference type="Gene3D" id="1.20.120.530">
    <property type="entry name" value="GntR ligand-binding domain-like"/>
    <property type="match status" value="1"/>
</dbReference>
<dbReference type="InterPro" id="IPR000524">
    <property type="entry name" value="Tscrpt_reg_HTH_GntR"/>
</dbReference>
<dbReference type="PROSITE" id="PS50949">
    <property type="entry name" value="HTH_GNTR"/>
    <property type="match status" value="1"/>
</dbReference>
<dbReference type="Gene3D" id="1.10.10.10">
    <property type="entry name" value="Winged helix-like DNA-binding domain superfamily/Winged helix DNA-binding domain"/>
    <property type="match status" value="1"/>
</dbReference>
<dbReference type="Proteomes" id="UP000199365">
    <property type="component" value="Unassembled WGS sequence"/>
</dbReference>
<dbReference type="STRING" id="157910.SAMN05445850_4260"/>
<dbReference type="SUPFAM" id="SSF46785">
    <property type="entry name" value="Winged helix' DNA-binding domain"/>
    <property type="match status" value="1"/>
</dbReference>
<dbReference type="PANTHER" id="PTHR43537:SF5">
    <property type="entry name" value="UXU OPERON TRANSCRIPTIONAL REGULATOR"/>
    <property type="match status" value="1"/>
</dbReference>
<keyword evidence="1" id="KW-0805">Transcription regulation</keyword>
<dbReference type="SMART" id="SM00895">
    <property type="entry name" value="FCD"/>
    <property type="match status" value="1"/>
</dbReference>
<name>A0A1H1J6L7_9BURK</name>
<proteinExistence type="predicted"/>
<gene>
    <name evidence="5" type="ORF">SAMN05445850_4260</name>
</gene>
<dbReference type="Pfam" id="PF07729">
    <property type="entry name" value="FCD"/>
    <property type="match status" value="1"/>
</dbReference>
<reference evidence="6" key="1">
    <citation type="submission" date="2016-10" db="EMBL/GenBank/DDBJ databases">
        <authorList>
            <person name="Varghese N."/>
            <person name="Submissions S."/>
        </authorList>
    </citation>
    <scope>NUCLEOTIDE SEQUENCE [LARGE SCALE GENOMIC DNA]</scope>
    <source>
        <strain evidence="6">DUS833</strain>
    </source>
</reference>
<dbReference type="RefSeq" id="WP_090806625.1">
    <property type="nucleotide sequence ID" value="NZ_FNKX01000002.1"/>
</dbReference>
<dbReference type="SMART" id="SM00345">
    <property type="entry name" value="HTH_GNTR"/>
    <property type="match status" value="1"/>
</dbReference>
<evidence type="ECO:0000256" key="2">
    <source>
        <dbReference type="ARBA" id="ARBA00023125"/>
    </source>
</evidence>
<dbReference type="EMBL" id="FNKX01000002">
    <property type="protein sequence ID" value="SDR45592.1"/>
    <property type="molecule type" value="Genomic_DNA"/>
</dbReference>
<dbReference type="InterPro" id="IPR008920">
    <property type="entry name" value="TF_FadR/GntR_C"/>
</dbReference>
<dbReference type="CDD" id="cd07377">
    <property type="entry name" value="WHTH_GntR"/>
    <property type="match status" value="1"/>
</dbReference>
<dbReference type="GO" id="GO:0003700">
    <property type="term" value="F:DNA-binding transcription factor activity"/>
    <property type="evidence" value="ECO:0007669"/>
    <property type="project" value="InterPro"/>
</dbReference>
<protein>
    <submittedName>
        <fullName evidence="5">Transcriptional regulator, GntR family</fullName>
    </submittedName>
</protein>
<dbReference type="AlphaFoldDB" id="A0A1H1J6L7"/>
<dbReference type="InterPro" id="IPR036390">
    <property type="entry name" value="WH_DNA-bd_sf"/>
</dbReference>
<dbReference type="SUPFAM" id="SSF48008">
    <property type="entry name" value="GntR ligand-binding domain-like"/>
    <property type="match status" value="1"/>
</dbReference>
<evidence type="ECO:0000256" key="3">
    <source>
        <dbReference type="ARBA" id="ARBA00023163"/>
    </source>
</evidence>
<evidence type="ECO:0000259" key="4">
    <source>
        <dbReference type="PROSITE" id="PS50949"/>
    </source>
</evidence>